<dbReference type="PROSITE" id="PS50878">
    <property type="entry name" value="RT_POL"/>
    <property type="match status" value="1"/>
</dbReference>
<evidence type="ECO:0000313" key="3">
    <source>
        <dbReference type="Proteomes" id="UP000076858"/>
    </source>
</evidence>
<dbReference type="InterPro" id="IPR053134">
    <property type="entry name" value="RNA-dir_DNA_polymerase"/>
</dbReference>
<keyword evidence="3" id="KW-1185">Reference proteome</keyword>
<organism evidence="2 3">
    <name type="scientific">Daphnia magna</name>
    <dbReference type="NCBI Taxonomy" id="35525"/>
    <lineage>
        <taxon>Eukaryota</taxon>
        <taxon>Metazoa</taxon>
        <taxon>Ecdysozoa</taxon>
        <taxon>Arthropoda</taxon>
        <taxon>Crustacea</taxon>
        <taxon>Branchiopoda</taxon>
        <taxon>Diplostraca</taxon>
        <taxon>Cladocera</taxon>
        <taxon>Anomopoda</taxon>
        <taxon>Daphniidae</taxon>
        <taxon>Daphnia</taxon>
    </lineage>
</organism>
<dbReference type="EMBL" id="LRGB01013408">
    <property type="protein sequence ID" value="KZR99520.1"/>
    <property type="molecule type" value="Genomic_DNA"/>
</dbReference>
<dbReference type="PANTHER" id="PTHR24559">
    <property type="entry name" value="TRANSPOSON TY3-I GAG-POL POLYPROTEIN"/>
    <property type="match status" value="1"/>
</dbReference>
<dbReference type="Gene3D" id="3.10.10.10">
    <property type="entry name" value="HIV Type 1 Reverse Transcriptase, subunit A, domain 1"/>
    <property type="match status" value="1"/>
</dbReference>
<dbReference type="InterPro" id="IPR043128">
    <property type="entry name" value="Rev_trsase/Diguanyl_cyclase"/>
</dbReference>
<protein>
    <recommendedName>
        <fullName evidence="1">Reverse transcriptase domain-containing protein</fullName>
    </recommendedName>
</protein>
<name>A0A162C080_9CRUS</name>
<dbReference type="AlphaFoldDB" id="A0A162C080"/>
<evidence type="ECO:0000259" key="1">
    <source>
        <dbReference type="PROSITE" id="PS50878"/>
    </source>
</evidence>
<dbReference type="InterPro" id="IPR000477">
    <property type="entry name" value="RT_dom"/>
</dbReference>
<dbReference type="OrthoDB" id="6382106at2759"/>
<proteinExistence type="predicted"/>
<dbReference type="Gene3D" id="3.30.70.270">
    <property type="match status" value="1"/>
</dbReference>
<accession>A0A162C080</accession>
<dbReference type="PANTHER" id="PTHR24559:SF444">
    <property type="entry name" value="REVERSE TRANSCRIPTASE DOMAIN-CONTAINING PROTEIN"/>
    <property type="match status" value="1"/>
</dbReference>
<dbReference type="SUPFAM" id="SSF56672">
    <property type="entry name" value="DNA/RNA polymerases"/>
    <property type="match status" value="1"/>
</dbReference>
<evidence type="ECO:0000313" key="2">
    <source>
        <dbReference type="EMBL" id="KZR99520.1"/>
    </source>
</evidence>
<dbReference type="InterPro" id="IPR043502">
    <property type="entry name" value="DNA/RNA_pol_sf"/>
</dbReference>
<sequence>MEEEKVYVCDERQKREAVDLVVGGVEGNEELIIGNDICEYLAEQSPSKRRGWMPVRVDGPRTILPNSLMFVNGRLPSGISWRGFVKFNSCSKPGKEWVIPSSIVDIREGIVKIDIVNYASVELKWKRRHFLCVVEADEDVELSGVSESGGIPEVGVTLISEDHFSKLAPQIRMGEKLSPLERAKIVELLERRQKCFPASKRAIGHTTDVVHHSDTGDARPIKSVPYRVSAFESQIIADKVEEMLEDGIIEEFYSPWSSPVVLVRKAKSGEYRICVDFRRLNAVTKRDVYPLPRIDDVLDRLAIAQFFSCLDLASGYWQVLVAVEDREKTAFVTPNGLYQFSCLPLGLNCAPATFQRLMDKVLACLKWHMCLVYLDDVLVFGKTYEEHLARLELVLTALEQANLTLPLEKF</sequence>
<dbReference type="GO" id="GO:0071897">
    <property type="term" value="P:DNA biosynthetic process"/>
    <property type="evidence" value="ECO:0007669"/>
    <property type="project" value="UniProtKB-ARBA"/>
</dbReference>
<feature type="domain" description="Reverse transcriptase" evidence="1">
    <location>
        <begin position="244"/>
        <end position="410"/>
    </location>
</feature>
<gene>
    <name evidence="2" type="ORF">APZ42_004580</name>
</gene>
<reference evidence="2 3" key="1">
    <citation type="submission" date="2016-03" db="EMBL/GenBank/DDBJ databases">
        <title>EvidentialGene: Evidence-directed Construction of Genes on Genomes.</title>
        <authorList>
            <person name="Gilbert D.G."/>
            <person name="Choi J.-H."/>
            <person name="Mockaitis K."/>
            <person name="Colbourne J."/>
            <person name="Pfrender M."/>
        </authorList>
    </citation>
    <scope>NUCLEOTIDE SEQUENCE [LARGE SCALE GENOMIC DNA]</scope>
    <source>
        <strain evidence="2 3">Xinb3</strain>
        <tissue evidence="2">Complete organism</tissue>
    </source>
</reference>
<dbReference type="Proteomes" id="UP000076858">
    <property type="component" value="Unassembled WGS sequence"/>
</dbReference>
<comment type="caution">
    <text evidence="2">The sequence shown here is derived from an EMBL/GenBank/DDBJ whole genome shotgun (WGS) entry which is preliminary data.</text>
</comment>
<dbReference type="CDD" id="cd01647">
    <property type="entry name" value="RT_LTR"/>
    <property type="match status" value="1"/>
</dbReference>
<dbReference type="Pfam" id="PF00078">
    <property type="entry name" value="RVT_1"/>
    <property type="match status" value="1"/>
</dbReference>